<keyword evidence="3" id="KW-1185">Reference proteome</keyword>
<dbReference type="Proteomes" id="UP001056383">
    <property type="component" value="Chromosome"/>
</dbReference>
<dbReference type="EMBL" id="CP095474">
    <property type="protein sequence ID" value="URN16873.1"/>
    <property type="molecule type" value="Genomic_DNA"/>
</dbReference>
<evidence type="ECO:0000256" key="1">
    <source>
        <dbReference type="SAM" id="MobiDB-lite"/>
    </source>
</evidence>
<proteinExistence type="predicted"/>
<sequence>MAERSTAAVDVADNSGDDPLTAKADATTADGAQTQSATDTSSPDADSGQEAAKSTVTKSPELRSGYKLARRYRLEECVTRLDGFSSWRAVDEKLRRAVGVHVLPADHPRARSVLAAARSSALLGDPRFVQVLDAVEENDLVYVVHEWLPDAIELTALLAAGPLEPYDAYQLVSQVSQAMAAAHREGLAHLRLTPGAVLRTSTGQYRIRGLAVNAALRGITVDRPQRADTEAIGALLYAALTQRWPYENDAHGLSGLPKGMGLIAPDQVRAGVHRGLSDLAMRALTDDGAAVSRQYSPCTTPDELAKAVAAMPRIRPPEPAFPPVPDYQRTTYQQGTYGRPQQPNATQPVLTPPAPLESRTGTVLKWTVSALLIAALGLGSWQVADRLLGQDGTNGRPGTTPSPGIPADDKPTRPLRPLKIAEAREFMPGGSGIQLDQVGNAVDGDSQSAWITPEYLGYANFGNLPKRRGGSGIVVDLGSEQNISGVRVGLYRSGQTVQLRAAGESATGSSSLSDFPQELTPLKRADGDLNVELDKPVRARYVLIHITELPTDGSPGRYRGGISEVQVLG</sequence>
<dbReference type="Gene3D" id="3.30.200.20">
    <property type="entry name" value="Phosphorylase Kinase, domain 1"/>
    <property type="match status" value="1"/>
</dbReference>
<keyword evidence="2" id="KW-0418">Kinase</keyword>
<dbReference type="InterPro" id="IPR008979">
    <property type="entry name" value="Galactose-bd-like_sf"/>
</dbReference>
<name>A0ABY4TF33_9ACTN</name>
<evidence type="ECO:0000313" key="3">
    <source>
        <dbReference type="Proteomes" id="UP001056383"/>
    </source>
</evidence>
<gene>
    <name evidence="2" type="ORF">MW084_14075</name>
</gene>
<dbReference type="SUPFAM" id="SSF56112">
    <property type="entry name" value="Protein kinase-like (PK-like)"/>
    <property type="match status" value="1"/>
</dbReference>
<keyword evidence="2" id="KW-0808">Transferase</keyword>
<dbReference type="Gene3D" id="1.10.510.10">
    <property type="entry name" value="Transferase(Phosphotransferase) domain 1"/>
    <property type="match status" value="1"/>
</dbReference>
<dbReference type="SUPFAM" id="SSF49785">
    <property type="entry name" value="Galactose-binding domain-like"/>
    <property type="match status" value="1"/>
</dbReference>
<feature type="compositionally biased region" description="Polar residues" evidence="1">
    <location>
        <begin position="333"/>
        <end position="349"/>
    </location>
</feature>
<feature type="region of interest" description="Disordered" evidence="1">
    <location>
        <begin position="333"/>
        <end position="353"/>
    </location>
</feature>
<dbReference type="InterPro" id="IPR011009">
    <property type="entry name" value="Kinase-like_dom_sf"/>
</dbReference>
<feature type="region of interest" description="Disordered" evidence="1">
    <location>
        <begin position="1"/>
        <end position="60"/>
    </location>
</feature>
<organism evidence="2 3">
    <name type="scientific">Streptomyces sudanensis</name>
    <dbReference type="NCBI Taxonomy" id="436397"/>
    <lineage>
        <taxon>Bacteria</taxon>
        <taxon>Bacillati</taxon>
        <taxon>Actinomycetota</taxon>
        <taxon>Actinomycetes</taxon>
        <taxon>Kitasatosporales</taxon>
        <taxon>Streptomycetaceae</taxon>
        <taxon>Streptomyces</taxon>
    </lineage>
</organism>
<accession>A0ABY4TF33</accession>
<feature type="region of interest" description="Disordered" evidence="1">
    <location>
        <begin position="389"/>
        <end position="413"/>
    </location>
</feature>
<evidence type="ECO:0000313" key="2">
    <source>
        <dbReference type="EMBL" id="URN16873.1"/>
    </source>
</evidence>
<dbReference type="CDD" id="cd13973">
    <property type="entry name" value="PK_MviN-like"/>
    <property type="match status" value="1"/>
</dbReference>
<reference evidence="2" key="1">
    <citation type="submission" date="2022-04" db="EMBL/GenBank/DDBJ databases">
        <title>Systematic whole-genome sequencing reveals an unexpected diversity among actinomycetoma pathogens and provides insights into their antibacterial susceptibilities.</title>
        <authorList>
            <person name="Watson A.K."/>
            <person name="Kepplinger B."/>
            <person name="Bakhiet S.M."/>
            <person name="Mhmoud N.A."/>
            <person name="Chapman J."/>
            <person name="Allenby N."/>
            <person name="Mickiewicz K."/>
            <person name="Goodfellow M."/>
            <person name="Fahal A.H."/>
            <person name="Errington J."/>
        </authorList>
    </citation>
    <scope>NUCLEOTIDE SEQUENCE</scope>
    <source>
        <strain evidence="2">SD 504</strain>
    </source>
</reference>
<dbReference type="RefSeq" id="WP_010467815.1">
    <property type="nucleotide sequence ID" value="NZ_CP095474.1"/>
</dbReference>
<feature type="compositionally biased region" description="Low complexity" evidence="1">
    <location>
        <begin position="17"/>
        <end position="46"/>
    </location>
</feature>
<protein>
    <submittedName>
        <fullName evidence="2">Protein kinase family protein</fullName>
    </submittedName>
</protein>
<dbReference type="Gene3D" id="2.60.120.260">
    <property type="entry name" value="Galactose-binding domain-like"/>
    <property type="match status" value="1"/>
</dbReference>
<dbReference type="GO" id="GO:0016301">
    <property type="term" value="F:kinase activity"/>
    <property type="evidence" value="ECO:0007669"/>
    <property type="project" value="UniProtKB-KW"/>
</dbReference>
<feature type="compositionally biased region" description="Polar residues" evidence="1">
    <location>
        <begin position="391"/>
        <end position="402"/>
    </location>
</feature>